<dbReference type="AlphaFoldDB" id="A0A7X0MI28"/>
<dbReference type="Proteomes" id="UP000521017">
    <property type="component" value="Unassembled WGS sequence"/>
</dbReference>
<dbReference type="Pfam" id="PF20329">
    <property type="entry name" value="DUF6624"/>
    <property type="match status" value="1"/>
</dbReference>
<organism evidence="1 2">
    <name type="scientific">Pedobacter cryoconitis</name>
    <dbReference type="NCBI Taxonomy" id="188932"/>
    <lineage>
        <taxon>Bacteria</taxon>
        <taxon>Pseudomonadati</taxon>
        <taxon>Bacteroidota</taxon>
        <taxon>Sphingobacteriia</taxon>
        <taxon>Sphingobacteriales</taxon>
        <taxon>Sphingobacteriaceae</taxon>
        <taxon>Pedobacter</taxon>
    </lineage>
</organism>
<comment type="caution">
    <text evidence="1">The sequence shown here is derived from an EMBL/GenBank/DDBJ whole genome shotgun (WGS) entry which is preliminary data.</text>
</comment>
<gene>
    <name evidence="1" type="ORF">HDF25_000142</name>
</gene>
<protein>
    <recommendedName>
        <fullName evidence="3">Tetratricopeptide repeat protein</fullName>
    </recommendedName>
</protein>
<proteinExistence type="predicted"/>
<name>A0A7X0MI28_9SPHI</name>
<sequence length="408" mass="47256">MSAQAQSSSDADLARASLYHLQKDFGNAIQCFETAFKVKSPDALNAYKAAAVYSLDSNAKMSAYYLQKAIQAGWAEASWLVADPYFEYFKQADPITWNQLITQAKEKELVYEKKLTQPTLRTKINLMVLSDQQLRYKKIQTKDKEELQDIDLAIAEADKKNLAEAKNILATYGWPKLSEIGKDGQNNLWLIVQHADHDILFQQQVLKKMKRLLKSKEVNLENYAFLTDRVLCNLNYLQEYGTQVNWTINGMANSFRPIRNEWDIDQRRKKLGMTGLDIYSLAYGFTYEKPKKVTCTRTQQEVIKKVKLLIDTASEAFYRGDFQLTYDSYNSASVFSEGMSDRENFKAAVIFATIAARDRDPKYRDISFDFLNLLYLRGKLKESSLRRTYQFETLHDDPRWIKLFYPGT</sequence>
<reference evidence="1 2" key="1">
    <citation type="submission" date="2020-08" db="EMBL/GenBank/DDBJ databases">
        <title>Genomic Encyclopedia of Type Strains, Phase IV (KMG-V): Genome sequencing to study the core and pangenomes of soil and plant-associated prokaryotes.</title>
        <authorList>
            <person name="Whitman W."/>
        </authorList>
    </citation>
    <scope>NUCLEOTIDE SEQUENCE [LARGE SCALE GENOMIC DNA]</scope>
    <source>
        <strain evidence="1 2">M2T3</strain>
    </source>
</reference>
<dbReference type="InterPro" id="IPR046732">
    <property type="entry name" value="DUF6624"/>
</dbReference>
<evidence type="ECO:0000313" key="1">
    <source>
        <dbReference type="EMBL" id="MBB6498018.1"/>
    </source>
</evidence>
<dbReference type="SUPFAM" id="SSF81901">
    <property type="entry name" value="HCP-like"/>
    <property type="match status" value="1"/>
</dbReference>
<evidence type="ECO:0000313" key="2">
    <source>
        <dbReference type="Proteomes" id="UP000521017"/>
    </source>
</evidence>
<dbReference type="RefSeq" id="WP_221450823.1">
    <property type="nucleotide sequence ID" value="NZ_JACHCC010000001.1"/>
</dbReference>
<accession>A0A7X0MI28</accession>
<evidence type="ECO:0008006" key="3">
    <source>
        <dbReference type="Google" id="ProtNLM"/>
    </source>
</evidence>
<dbReference type="EMBL" id="JACHCC010000001">
    <property type="protein sequence ID" value="MBB6498018.1"/>
    <property type="molecule type" value="Genomic_DNA"/>
</dbReference>